<keyword evidence="4" id="KW-0663">Pyridoxal phosphate</keyword>
<organism evidence="6 7">
    <name type="scientific">Streptomyces xanthochromogenes</name>
    <dbReference type="NCBI Taxonomy" id="67384"/>
    <lineage>
        <taxon>Bacteria</taxon>
        <taxon>Bacillati</taxon>
        <taxon>Actinomycetota</taxon>
        <taxon>Actinomycetes</taxon>
        <taxon>Kitasatosporales</taxon>
        <taxon>Streptomycetaceae</taxon>
        <taxon>Streptomyces</taxon>
    </lineage>
</organism>
<comment type="subunit">
    <text evidence="2">Homodimer.</text>
</comment>
<keyword evidence="7" id="KW-1185">Reference proteome</keyword>
<accession>A0ABQ3AC01</accession>
<evidence type="ECO:0000256" key="4">
    <source>
        <dbReference type="ARBA" id="ARBA00022898"/>
    </source>
</evidence>
<dbReference type="GeneID" id="96291716"/>
<dbReference type="RefSeq" id="WP_190027699.1">
    <property type="nucleotide sequence ID" value="NZ_BMUU01000006.1"/>
</dbReference>
<dbReference type="InterPro" id="IPR050214">
    <property type="entry name" value="Cys_Synth/Cystath_Beta-Synth"/>
</dbReference>
<dbReference type="Pfam" id="PF00291">
    <property type="entry name" value="PALP"/>
    <property type="match status" value="1"/>
</dbReference>
<keyword evidence="3" id="KW-0808">Transferase</keyword>
<evidence type="ECO:0000256" key="2">
    <source>
        <dbReference type="ARBA" id="ARBA00011738"/>
    </source>
</evidence>
<sequence>MSPTTEHPVTAGAVRDRVHDVGAAHAFLTLPSFRPRFSTTLKLEALNAAGSIKLKTAREMLTAAGEEGLLRPGNALIESTSGNLGIALAIICAAEGHRLTLVTDPNTPAQSIRHMRALGAEVVVVRDRDANGGYLGTRIALIEERLRITPGLVWLNQYRNPANSLAHSRHTMTEILDGFGEPDWLFVGVGSSGTFMGCLRAIRERGLATTLVAVDAIGSVTFGSEPATRHLPGLGASRRPELFVDDGSFTKIRICERQTVRTCRQVARTYGLLPGASTGTALSAVAALDEHIPTGSRVLVVAPDLGERYLDTLYDDEWVARTLGDDALTDLPDAPHR</sequence>
<proteinExistence type="predicted"/>
<dbReference type="InterPro" id="IPR001926">
    <property type="entry name" value="TrpB-like_PALP"/>
</dbReference>
<dbReference type="SUPFAM" id="SSF53686">
    <property type="entry name" value="Tryptophan synthase beta subunit-like PLP-dependent enzymes"/>
    <property type="match status" value="1"/>
</dbReference>
<dbReference type="InterPro" id="IPR023927">
    <property type="entry name" value="SbnA"/>
</dbReference>
<evidence type="ECO:0000256" key="3">
    <source>
        <dbReference type="ARBA" id="ARBA00022679"/>
    </source>
</evidence>
<evidence type="ECO:0000256" key="1">
    <source>
        <dbReference type="ARBA" id="ARBA00001933"/>
    </source>
</evidence>
<dbReference type="CDD" id="cd01561">
    <property type="entry name" value="CBS_like"/>
    <property type="match status" value="1"/>
</dbReference>
<evidence type="ECO:0000313" key="6">
    <source>
        <dbReference type="EMBL" id="GGY40192.1"/>
    </source>
</evidence>
<dbReference type="PANTHER" id="PTHR10314">
    <property type="entry name" value="CYSTATHIONINE BETA-SYNTHASE"/>
    <property type="match status" value="1"/>
</dbReference>
<dbReference type="Gene3D" id="3.40.50.1100">
    <property type="match status" value="2"/>
</dbReference>
<gene>
    <name evidence="6" type="primary">cysK</name>
    <name evidence="6" type="ORF">GCM10010326_37710</name>
</gene>
<name>A0ABQ3AC01_9ACTN</name>
<dbReference type="InterPro" id="IPR036052">
    <property type="entry name" value="TrpB-like_PALP_sf"/>
</dbReference>
<protein>
    <submittedName>
        <fullName evidence="6">2,3-diaminopropionate biosynthesis protein SbnA</fullName>
    </submittedName>
</protein>
<evidence type="ECO:0000259" key="5">
    <source>
        <dbReference type="Pfam" id="PF00291"/>
    </source>
</evidence>
<comment type="cofactor">
    <cofactor evidence="1">
        <name>pyridoxal 5'-phosphate</name>
        <dbReference type="ChEBI" id="CHEBI:597326"/>
    </cofactor>
</comment>
<dbReference type="EMBL" id="BMUU01000006">
    <property type="protein sequence ID" value="GGY40192.1"/>
    <property type="molecule type" value="Genomic_DNA"/>
</dbReference>
<reference evidence="7" key="1">
    <citation type="journal article" date="2019" name="Int. J. Syst. Evol. Microbiol.">
        <title>The Global Catalogue of Microorganisms (GCM) 10K type strain sequencing project: providing services to taxonomists for standard genome sequencing and annotation.</title>
        <authorList>
            <consortium name="The Broad Institute Genomics Platform"/>
            <consortium name="The Broad Institute Genome Sequencing Center for Infectious Disease"/>
            <person name="Wu L."/>
            <person name="Ma J."/>
        </authorList>
    </citation>
    <scope>NUCLEOTIDE SEQUENCE [LARGE SCALE GENOMIC DNA]</scope>
    <source>
        <strain evidence="7">JCM 4594</strain>
    </source>
</reference>
<dbReference type="Proteomes" id="UP000600946">
    <property type="component" value="Unassembled WGS sequence"/>
</dbReference>
<comment type="caution">
    <text evidence="6">The sequence shown here is derived from an EMBL/GenBank/DDBJ whole genome shotgun (WGS) entry which is preliminary data.</text>
</comment>
<feature type="domain" description="Tryptophan synthase beta chain-like PALP" evidence="5">
    <location>
        <begin position="39"/>
        <end position="304"/>
    </location>
</feature>
<dbReference type="NCBIfam" id="TIGR03945">
    <property type="entry name" value="PLP_SbnA_fam"/>
    <property type="match status" value="1"/>
</dbReference>
<evidence type="ECO:0000313" key="7">
    <source>
        <dbReference type="Proteomes" id="UP000600946"/>
    </source>
</evidence>